<evidence type="ECO:0000313" key="2">
    <source>
        <dbReference type="Proteomes" id="UP000182060"/>
    </source>
</evidence>
<protein>
    <recommendedName>
        <fullName evidence="3">Restriction endonuclease</fullName>
    </recommendedName>
</protein>
<reference evidence="1" key="1">
    <citation type="journal article" date="2017" name="Appl. Environ. Microbiol.">
        <title>Microdiversification of a pelagic Polynucleobacter species is mainly driven by acquisition of genomic islands from a partially interspecific gene pool.</title>
        <authorList>
            <person name="Hoetzinger M."/>
            <person name="Hahn M.W."/>
            <person name="Jezberova J."/>
            <person name="Schmidt J."/>
            <person name="Koll U."/>
        </authorList>
    </citation>
    <scope>NUCLEOTIDE SEQUENCE</scope>
    <source>
        <strain evidence="1">MWH-RechtKol4</strain>
    </source>
</reference>
<evidence type="ECO:0008006" key="3">
    <source>
        <dbReference type="Google" id="ProtNLM"/>
    </source>
</evidence>
<accession>A0AAC9IWC4</accession>
<evidence type="ECO:0000313" key="1">
    <source>
        <dbReference type="EMBL" id="APC02235.1"/>
    </source>
</evidence>
<dbReference type="EMBL" id="CP015017">
    <property type="protein sequence ID" value="APC02235.1"/>
    <property type="molecule type" value="Genomic_DNA"/>
</dbReference>
<sequence>MLSEINKSHMSAINLEQVNQILSLAVKNGNAILQTNNAPTYGDSIVCENFLVTLLKDACSSLGIDSNVITHHGGHSFPDVTINNTTFGIEIKGAKAHRSFNGNSVIASTMRGGLKKVFLMYWIGDDKEVGYRDYFECVATPVVTHSPRFQLDIDLDLSKSMFGSGEDKVGLVEDVIFGGKNINSEKIIQWMANRARAKGETPWWIATDESLPTGSTGLSKFTNLTMDGRNAFLKVAFLAFPQIFDKSSPTKYNGLFEWAIQRKSIYTTRDDYSAGGKVEIQIPAFSKATILVPQVIQVASDALKSNSKVFVNEFGNLSTSQFTDAHTFLDAYALVLKKHLQHIYEEVKDSDAGNIGADEFSTMLATYLISKIDVGTLIA</sequence>
<proteinExistence type="predicted"/>
<dbReference type="AlphaFoldDB" id="A0AAC9IWC4"/>
<dbReference type="Proteomes" id="UP000182060">
    <property type="component" value="Chromosome"/>
</dbReference>
<name>A0AAC9IWC4_9BURK</name>
<organism evidence="1 2">
    <name type="scientific">Polynucleobacter asymbioticus</name>
    <dbReference type="NCBI Taxonomy" id="576611"/>
    <lineage>
        <taxon>Bacteria</taxon>
        <taxon>Pseudomonadati</taxon>
        <taxon>Pseudomonadota</taxon>
        <taxon>Betaproteobacteria</taxon>
        <taxon>Burkholderiales</taxon>
        <taxon>Burkholderiaceae</taxon>
        <taxon>Polynucleobacter</taxon>
    </lineage>
</organism>
<gene>
    <name evidence="1" type="ORF">AOC25_11725</name>
</gene>